<feature type="region of interest" description="Disordered" evidence="1">
    <location>
        <begin position="1"/>
        <end position="43"/>
    </location>
</feature>
<organism evidence="2 3">
    <name type="scientific">Marasmiellus scandens</name>
    <dbReference type="NCBI Taxonomy" id="2682957"/>
    <lineage>
        <taxon>Eukaryota</taxon>
        <taxon>Fungi</taxon>
        <taxon>Dikarya</taxon>
        <taxon>Basidiomycota</taxon>
        <taxon>Agaricomycotina</taxon>
        <taxon>Agaricomycetes</taxon>
        <taxon>Agaricomycetidae</taxon>
        <taxon>Agaricales</taxon>
        <taxon>Marasmiineae</taxon>
        <taxon>Omphalotaceae</taxon>
        <taxon>Marasmiellus</taxon>
    </lineage>
</organism>
<accession>A0ABR1JIN8</accession>
<protein>
    <submittedName>
        <fullName evidence="2">Uncharacterized protein</fullName>
    </submittedName>
</protein>
<evidence type="ECO:0000313" key="3">
    <source>
        <dbReference type="Proteomes" id="UP001498398"/>
    </source>
</evidence>
<name>A0ABR1JIN8_9AGAR</name>
<sequence>MTSRYSSPASHSRMASRPFTTSTRRSATVLPHSPASATQHPVEEITMAPIADIFDAPTRLEGFGSQFRLKGDHSSPSTSSSSAHRVVKWGSTHRRA</sequence>
<feature type="compositionally biased region" description="Basic residues" evidence="1">
    <location>
        <begin position="85"/>
        <end position="96"/>
    </location>
</feature>
<proteinExistence type="predicted"/>
<comment type="caution">
    <text evidence="2">The sequence shown here is derived from an EMBL/GenBank/DDBJ whole genome shotgun (WGS) entry which is preliminary data.</text>
</comment>
<feature type="region of interest" description="Disordered" evidence="1">
    <location>
        <begin position="66"/>
        <end position="96"/>
    </location>
</feature>
<dbReference type="Proteomes" id="UP001498398">
    <property type="component" value="Unassembled WGS sequence"/>
</dbReference>
<reference evidence="2 3" key="1">
    <citation type="submission" date="2024-01" db="EMBL/GenBank/DDBJ databases">
        <title>A draft genome for the cacao thread blight pathogen Marasmiellus scandens.</title>
        <authorList>
            <person name="Baruah I.K."/>
            <person name="Leung J."/>
            <person name="Bukari Y."/>
            <person name="Amoako-Attah I."/>
            <person name="Meinhardt L.W."/>
            <person name="Bailey B.A."/>
            <person name="Cohen S.P."/>
        </authorList>
    </citation>
    <scope>NUCLEOTIDE SEQUENCE [LARGE SCALE GENOMIC DNA]</scope>
    <source>
        <strain evidence="2 3">GH-19</strain>
    </source>
</reference>
<dbReference type="EMBL" id="JBANRG010000014">
    <property type="protein sequence ID" value="KAK7460968.1"/>
    <property type="molecule type" value="Genomic_DNA"/>
</dbReference>
<feature type="compositionally biased region" description="Polar residues" evidence="1">
    <location>
        <begin position="1"/>
        <end position="10"/>
    </location>
</feature>
<evidence type="ECO:0000313" key="2">
    <source>
        <dbReference type="EMBL" id="KAK7460968.1"/>
    </source>
</evidence>
<evidence type="ECO:0000256" key="1">
    <source>
        <dbReference type="SAM" id="MobiDB-lite"/>
    </source>
</evidence>
<keyword evidence="3" id="KW-1185">Reference proteome</keyword>
<gene>
    <name evidence="2" type="ORF">VKT23_008896</name>
</gene>